<dbReference type="OrthoDB" id="2999363at2759"/>
<dbReference type="VEuPathDB" id="FungiDB:BD410DRAFT_202749"/>
<evidence type="ECO:0000313" key="1">
    <source>
        <dbReference type="EMBL" id="TDL22868.1"/>
    </source>
</evidence>
<proteinExistence type="predicted"/>
<reference evidence="1 2" key="1">
    <citation type="submission" date="2018-06" db="EMBL/GenBank/DDBJ databases">
        <title>A transcriptomic atlas of mushroom development highlights an independent origin of complex multicellularity.</title>
        <authorList>
            <consortium name="DOE Joint Genome Institute"/>
            <person name="Krizsan K."/>
            <person name="Almasi E."/>
            <person name="Merenyi Z."/>
            <person name="Sahu N."/>
            <person name="Viragh M."/>
            <person name="Koszo T."/>
            <person name="Mondo S."/>
            <person name="Kiss B."/>
            <person name="Balint B."/>
            <person name="Kues U."/>
            <person name="Barry K."/>
            <person name="Hegedus J.C."/>
            <person name="Henrissat B."/>
            <person name="Johnson J."/>
            <person name="Lipzen A."/>
            <person name="Ohm R."/>
            <person name="Nagy I."/>
            <person name="Pangilinan J."/>
            <person name="Yan J."/>
            <person name="Xiong Y."/>
            <person name="Grigoriev I.V."/>
            <person name="Hibbett D.S."/>
            <person name="Nagy L.G."/>
        </authorList>
    </citation>
    <scope>NUCLEOTIDE SEQUENCE [LARGE SCALE GENOMIC DNA]</scope>
    <source>
        <strain evidence="1 2">SZMC22713</strain>
    </source>
</reference>
<dbReference type="EMBL" id="ML170173">
    <property type="protein sequence ID" value="TDL22868.1"/>
    <property type="molecule type" value="Genomic_DNA"/>
</dbReference>
<keyword evidence="2" id="KW-1185">Reference proteome</keyword>
<gene>
    <name evidence="1" type="ORF">BD410DRAFT_202749</name>
</gene>
<name>A0A4Y7Q6M2_9AGAM</name>
<dbReference type="Proteomes" id="UP000294933">
    <property type="component" value="Unassembled WGS sequence"/>
</dbReference>
<organism evidence="1 2">
    <name type="scientific">Rickenella mellea</name>
    <dbReference type="NCBI Taxonomy" id="50990"/>
    <lineage>
        <taxon>Eukaryota</taxon>
        <taxon>Fungi</taxon>
        <taxon>Dikarya</taxon>
        <taxon>Basidiomycota</taxon>
        <taxon>Agaricomycotina</taxon>
        <taxon>Agaricomycetes</taxon>
        <taxon>Hymenochaetales</taxon>
        <taxon>Rickenellaceae</taxon>
        <taxon>Rickenella</taxon>
    </lineage>
</organism>
<accession>A0A4Y7Q6M2</accession>
<evidence type="ECO:0000313" key="2">
    <source>
        <dbReference type="Proteomes" id="UP000294933"/>
    </source>
</evidence>
<sequence>MADVQTLKGRITRVTVMKDTTIEAITGAAGGLGEDSAGKAFQMAERMINLIKPHTPTLKALGPHVDVWRLVPTSASLELCSMFLSRYLCTVKPLFVPSWSDITAYCLRFGALGNIPIFDTESQETFYSGVSPAQLDQLPLMMEDEPPTFPRGTYLHELGMLVIFAYGSGETDLALTVATRHPGSIKYDPILAALRMRLQFLLQVLIEIVSIVVACYHLEHSISRTSRVTLENQLNDIRSRTHHYDVRFTCRHRQLKGNPWSSGDSISTPASHFR</sequence>
<dbReference type="AlphaFoldDB" id="A0A4Y7Q6M2"/>
<protein>
    <submittedName>
        <fullName evidence="1">Uncharacterized protein</fullName>
    </submittedName>
</protein>